<name>A0A381RMB1_9ZZZZ</name>
<dbReference type="AlphaFoldDB" id="A0A381RMB1"/>
<organism evidence="2">
    <name type="scientific">marine metagenome</name>
    <dbReference type="NCBI Taxonomy" id="408172"/>
    <lineage>
        <taxon>unclassified sequences</taxon>
        <taxon>metagenomes</taxon>
        <taxon>ecological metagenomes</taxon>
    </lineage>
</organism>
<protein>
    <submittedName>
        <fullName evidence="2">Uncharacterized protein</fullName>
    </submittedName>
</protein>
<evidence type="ECO:0000313" key="2">
    <source>
        <dbReference type="EMBL" id="SUZ92982.1"/>
    </source>
</evidence>
<evidence type="ECO:0000256" key="1">
    <source>
        <dbReference type="SAM" id="MobiDB-lite"/>
    </source>
</evidence>
<feature type="region of interest" description="Disordered" evidence="1">
    <location>
        <begin position="1"/>
        <end position="52"/>
    </location>
</feature>
<gene>
    <name evidence="2" type="ORF">METZ01_LOCUS45836</name>
</gene>
<feature type="compositionally biased region" description="Basic residues" evidence="1">
    <location>
        <begin position="1"/>
        <end position="19"/>
    </location>
</feature>
<sequence length="52" mass="5781">MGALRNLRRSQPGHKHTACRSRPDDCKVFPVSVGQRDDKSLGQGAIEVSDFR</sequence>
<accession>A0A381RMB1</accession>
<proteinExistence type="predicted"/>
<reference evidence="2" key="1">
    <citation type="submission" date="2018-05" db="EMBL/GenBank/DDBJ databases">
        <authorList>
            <person name="Lanie J.A."/>
            <person name="Ng W.-L."/>
            <person name="Kazmierczak K.M."/>
            <person name="Andrzejewski T.M."/>
            <person name="Davidsen T.M."/>
            <person name="Wayne K.J."/>
            <person name="Tettelin H."/>
            <person name="Glass J.I."/>
            <person name="Rusch D."/>
            <person name="Podicherti R."/>
            <person name="Tsui H.-C.T."/>
            <person name="Winkler M.E."/>
        </authorList>
    </citation>
    <scope>NUCLEOTIDE SEQUENCE</scope>
</reference>
<dbReference type="EMBL" id="UINC01002107">
    <property type="protein sequence ID" value="SUZ92982.1"/>
    <property type="molecule type" value="Genomic_DNA"/>
</dbReference>